<reference evidence="2" key="1">
    <citation type="submission" date="2021-03" db="EMBL/GenBank/DDBJ databases">
        <authorList>
            <person name="Bekaert M."/>
        </authorList>
    </citation>
    <scope>NUCLEOTIDE SEQUENCE</scope>
</reference>
<proteinExistence type="predicted"/>
<name>A0A8S3QRS8_MYTED</name>
<gene>
    <name evidence="2" type="ORF">MEDL_11851</name>
</gene>
<dbReference type="EMBL" id="CAJPWZ010000602">
    <property type="protein sequence ID" value="CAG2197016.1"/>
    <property type="molecule type" value="Genomic_DNA"/>
</dbReference>
<evidence type="ECO:0000313" key="3">
    <source>
        <dbReference type="Proteomes" id="UP000683360"/>
    </source>
</evidence>
<evidence type="ECO:0000313" key="2">
    <source>
        <dbReference type="EMBL" id="CAG2197016.1"/>
    </source>
</evidence>
<dbReference type="Proteomes" id="UP000683360">
    <property type="component" value="Unassembled WGS sequence"/>
</dbReference>
<comment type="caution">
    <text evidence="2">The sequence shown here is derived from an EMBL/GenBank/DDBJ whole genome shotgun (WGS) entry which is preliminary data.</text>
</comment>
<dbReference type="AlphaFoldDB" id="A0A8S3QRS8"/>
<keyword evidence="1" id="KW-0812">Transmembrane</keyword>
<dbReference type="OrthoDB" id="10582284at2759"/>
<keyword evidence="1" id="KW-0472">Membrane</keyword>
<protein>
    <submittedName>
        <fullName evidence="2">MEGF10_11</fullName>
    </submittedName>
</protein>
<organism evidence="2 3">
    <name type="scientific">Mytilus edulis</name>
    <name type="common">Blue mussel</name>
    <dbReference type="NCBI Taxonomy" id="6550"/>
    <lineage>
        <taxon>Eukaryota</taxon>
        <taxon>Metazoa</taxon>
        <taxon>Spiralia</taxon>
        <taxon>Lophotrochozoa</taxon>
        <taxon>Mollusca</taxon>
        <taxon>Bivalvia</taxon>
        <taxon>Autobranchia</taxon>
        <taxon>Pteriomorphia</taxon>
        <taxon>Mytilida</taxon>
        <taxon>Mytiloidea</taxon>
        <taxon>Mytilidae</taxon>
        <taxon>Mytilinae</taxon>
        <taxon>Mytilus</taxon>
    </lineage>
</organism>
<feature type="transmembrane region" description="Helical" evidence="1">
    <location>
        <begin position="87"/>
        <end position="110"/>
    </location>
</feature>
<keyword evidence="3" id="KW-1185">Reference proteome</keyword>
<evidence type="ECO:0000256" key="1">
    <source>
        <dbReference type="SAM" id="Phobius"/>
    </source>
</evidence>
<sequence length="289" mass="32936">MTECRDGFESNGGNPCIPCSLNTYGKFCVEKCDCGIYQRCHHVDGCIRRSKTDSITDLGSVRTWTSATTTELSSTDIQHDISRDFPIYLALGIGGISINMVLCIMCVVSYKRKRHSNDIISNENAAMGPIEDANIQEHAYDDIDENAIMADITNHGVVINQHIKEYLKVYEVLLRFFLANREWMCGCDHIIGCVDFTTTVDLYQGYSMVQRSVTEEESSNDKPKKDTEFKPILIYIVAAGSFTIIFTITVFVISRRRKRYTNNNRIQRENESADLQRENEQIEQYSTIL</sequence>
<keyword evidence="1" id="KW-1133">Transmembrane helix</keyword>
<accession>A0A8S3QRS8</accession>
<feature type="transmembrane region" description="Helical" evidence="1">
    <location>
        <begin position="232"/>
        <end position="253"/>
    </location>
</feature>